<dbReference type="Proteomes" id="UP000675900">
    <property type="component" value="Unassembled WGS sequence"/>
</dbReference>
<dbReference type="GO" id="GO:0006813">
    <property type="term" value="P:potassium ion transport"/>
    <property type="evidence" value="ECO:0007669"/>
    <property type="project" value="Ensembl"/>
</dbReference>
<evidence type="ECO:0000256" key="11">
    <source>
        <dbReference type="SAM" id="Phobius"/>
    </source>
</evidence>
<dbReference type="GO" id="GO:0005789">
    <property type="term" value="C:endoplasmic reticulum membrane"/>
    <property type="evidence" value="ECO:0007669"/>
    <property type="project" value="UniProtKB-SubCell"/>
</dbReference>
<accession>A0A8C9JWE8</accession>
<feature type="transmembrane region" description="Helical" evidence="11">
    <location>
        <begin position="309"/>
        <end position="331"/>
    </location>
</feature>
<evidence type="ECO:0000256" key="7">
    <source>
        <dbReference type="ARBA" id="ARBA00022989"/>
    </source>
</evidence>
<dbReference type="Ensembl" id="ENSPTIT00000018833.1">
    <property type="protein sequence ID" value="ENSPTIP00000014717.1"/>
    <property type="gene ID" value="ENSPTIG00000014059.1"/>
</dbReference>
<feature type="transmembrane region" description="Helical" evidence="11">
    <location>
        <begin position="33"/>
        <end position="51"/>
    </location>
</feature>
<feature type="region of interest" description="Disordered" evidence="10">
    <location>
        <begin position="1"/>
        <end position="26"/>
    </location>
</feature>
<keyword evidence="5 11" id="KW-0812">Transmembrane</keyword>
<dbReference type="GO" id="GO:0005794">
    <property type="term" value="C:Golgi apparatus"/>
    <property type="evidence" value="ECO:0007669"/>
    <property type="project" value="Ensembl"/>
</dbReference>
<dbReference type="AlphaFoldDB" id="A0A8C9JWE8"/>
<evidence type="ECO:0000256" key="3">
    <source>
        <dbReference type="ARBA" id="ARBA00004586"/>
    </source>
</evidence>
<dbReference type="GO" id="GO:0010650">
    <property type="term" value="P:positive regulation of cell communication by electrical coupling"/>
    <property type="evidence" value="ECO:0007669"/>
    <property type="project" value="Ensembl"/>
</dbReference>
<gene>
    <name evidence="12" type="primary">TMEM43</name>
</gene>
<dbReference type="GO" id="GO:0042802">
    <property type="term" value="F:identical protein binding"/>
    <property type="evidence" value="ECO:0007669"/>
    <property type="project" value="Ensembl"/>
</dbReference>
<dbReference type="GeneTree" id="ENSGT00390000009671"/>
<keyword evidence="6" id="KW-0256">Endoplasmic reticulum</keyword>
<dbReference type="PANTHER" id="PTHR13416:SF2">
    <property type="entry name" value="TRANSMEMBRANE PROTEIN 43"/>
    <property type="match status" value="1"/>
</dbReference>
<proteinExistence type="inferred from homology"/>
<dbReference type="GO" id="GO:0006629">
    <property type="term" value="P:lipid metabolic process"/>
    <property type="evidence" value="ECO:0007669"/>
    <property type="project" value="TreeGrafter"/>
</dbReference>
<dbReference type="PANTHER" id="PTHR13416">
    <property type="match status" value="1"/>
</dbReference>
<evidence type="ECO:0000313" key="12">
    <source>
        <dbReference type="Ensembl" id="ENSPTIP00000014717.1"/>
    </source>
</evidence>
<reference evidence="12" key="1">
    <citation type="submission" date="2025-08" db="UniProtKB">
        <authorList>
            <consortium name="Ensembl"/>
        </authorList>
    </citation>
    <scope>IDENTIFICATION</scope>
</reference>
<sequence>MAANYSSTSNRREHVKTTSNPQPGFLERLSETSGGMFVGLMTFLLSFYLIFTNEGRALKTATSLAEGLSLVVTPDSIHSVAPENEGRLVHIIGALRTSKLLSDPNYGVNLPAVKLRRHVEMYQWVETEESREYTEDGQVKTETRYSYNTEWRSEIVNSRNFDREIGHKNPSAMAVESFTATAPFVQIGRFFLSAGLIDKVDNFKPLSLSKLEDPHVDIIRRGDYFYHSENPKYPEVGDLRVSFSYAGLSGDDPDLGPAHVVTVIARQRGDQLLPYSTKSGDTLLLLHHGDFSAEEVFRREQKSNSLKTWGLRAAGWMAMFMGLNLMTRILYTLGRCAGTGGGILLTLMQPTCLPCTSHTISNPFRPATVLFGAEAGHLAHVWVPVHSPGMNGQRKTETMDRCFRGRGRGGVPTPGRECVGGFGVAPVI</sequence>
<dbReference type="GO" id="GO:0071763">
    <property type="term" value="P:nuclear membrane organization"/>
    <property type="evidence" value="ECO:0007669"/>
    <property type="project" value="Ensembl"/>
</dbReference>
<evidence type="ECO:0000256" key="9">
    <source>
        <dbReference type="ARBA" id="ARBA00023242"/>
    </source>
</evidence>
<evidence type="ECO:0000256" key="5">
    <source>
        <dbReference type="ARBA" id="ARBA00022692"/>
    </source>
</evidence>
<dbReference type="GO" id="GO:0007613">
    <property type="term" value="P:memory"/>
    <property type="evidence" value="ECO:0007669"/>
    <property type="project" value="Ensembl"/>
</dbReference>
<organism evidence="12 13">
    <name type="scientific">Panthera tigris altaica</name>
    <name type="common">Siberian tiger</name>
    <dbReference type="NCBI Taxonomy" id="74533"/>
    <lineage>
        <taxon>Eukaryota</taxon>
        <taxon>Metazoa</taxon>
        <taxon>Chordata</taxon>
        <taxon>Craniata</taxon>
        <taxon>Vertebrata</taxon>
        <taxon>Euteleostomi</taxon>
        <taxon>Mammalia</taxon>
        <taxon>Eutheria</taxon>
        <taxon>Laurasiatheria</taxon>
        <taxon>Carnivora</taxon>
        <taxon>Feliformia</taxon>
        <taxon>Felidae</taxon>
        <taxon>Pantherinae</taxon>
        <taxon>Panthera</taxon>
    </lineage>
</organism>
<comment type="similarity">
    <text evidence="4">Belongs to the TMEM43 family.</text>
</comment>
<keyword evidence="7 11" id="KW-1133">Transmembrane helix</keyword>
<evidence type="ECO:0000256" key="10">
    <source>
        <dbReference type="SAM" id="MobiDB-lite"/>
    </source>
</evidence>
<evidence type="ECO:0000256" key="1">
    <source>
        <dbReference type="ARBA" id="ARBA00004127"/>
    </source>
</evidence>
<evidence type="ECO:0000313" key="13">
    <source>
        <dbReference type="Proteomes" id="UP000675900"/>
    </source>
</evidence>
<dbReference type="GO" id="GO:0005788">
    <property type="term" value="C:endoplasmic reticulum lumen"/>
    <property type="evidence" value="ECO:0007669"/>
    <property type="project" value="Ensembl"/>
</dbReference>
<comment type="subcellular location">
    <subcellularLocation>
        <location evidence="1">Endomembrane system</location>
        <topology evidence="1">Multi-pass membrane protein</topology>
    </subcellularLocation>
    <subcellularLocation>
        <location evidence="3">Endoplasmic reticulum membrane</location>
    </subcellularLocation>
    <subcellularLocation>
        <location evidence="2">Nucleus envelope</location>
    </subcellularLocation>
</comment>
<name>A0A8C9JWE8_PANTA</name>
<evidence type="ECO:0000256" key="8">
    <source>
        <dbReference type="ARBA" id="ARBA00023136"/>
    </source>
</evidence>
<evidence type="ECO:0000256" key="4">
    <source>
        <dbReference type="ARBA" id="ARBA00006627"/>
    </source>
</evidence>
<keyword evidence="13" id="KW-1185">Reference proteome</keyword>
<keyword evidence="9" id="KW-0539">Nucleus</keyword>
<protein>
    <submittedName>
        <fullName evidence="12">Transmembrane protein 43</fullName>
    </submittedName>
</protein>
<dbReference type="Pfam" id="PF07787">
    <property type="entry name" value="TMEM43"/>
    <property type="match status" value="1"/>
</dbReference>
<keyword evidence="8 11" id="KW-0472">Membrane</keyword>
<evidence type="ECO:0000256" key="6">
    <source>
        <dbReference type="ARBA" id="ARBA00022824"/>
    </source>
</evidence>
<dbReference type="GO" id="GO:0005637">
    <property type="term" value="C:nuclear inner membrane"/>
    <property type="evidence" value="ECO:0007669"/>
    <property type="project" value="Ensembl"/>
</dbReference>
<dbReference type="InterPro" id="IPR012430">
    <property type="entry name" value="TMEM43_fam"/>
</dbReference>
<reference evidence="12" key="2">
    <citation type="submission" date="2025-09" db="UniProtKB">
        <authorList>
            <consortium name="Ensembl"/>
        </authorList>
    </citation>
    <scope>IDENTIFICATION</scope>
</reference>
<evidence type="ECO:0000256" key="2">
    <source>
        <dbReference type="ARBA" id="ARBA00004259"/>
    </source>
</evidence>